<organism evidence="10 11">
    <name type="scientific">Streptomyces telluris</name>
    <dbReference type="NCBI Taxonomy" id="2720021"/>
    <lineage>
        <taxon>Bacteria</taxon>
        <taxon>Bacillati</taxon>
        <taxon>Actinomycetota</taxon>
        <taxon>Actinomycetes</taxon>
        <taxon>Kitasatosporales</taxon>
        <taxon>Streptomycetaceae</taxon>
        <taxon>Streptomyces</taxon>
    </lineage>
</organism>
<comment type="similarity">
    <text evidence="3 7">Belongs to the peptidase S26 family.</text>
</comment>
<dbReference type="Gene3D" id="2.10.109.10">
    <property type="entry name" value="Umud Fragment, subunit A"/>
    <property type="match status" value="1"/>
</dbReference>
<dbReference type="GO" id="GO:0009003">
    <property type="term" value="F:signal peptidase activity"/>
    <property type="evidence" value="ECO:0007669"/>
    <property type="project" value="UniProtKB-EC"/>
</dbReference>
<evidence type="ECO:0000256" key="3">
    <source>
        <dbReference type="ARBA" id="ARBA00009370"/>
    </source>
</evidence>
<dbReference type="EMBL" id="JANIID010000002">
    <property type="protein sequence ID" value="MCQ8768656.1"/>
    <property type="molecule type" value="Genomic_DNA"/>
</dbReference>
<proteinExistence type="inferred from homology"/>
<evidence type="ECO:0000256" key="2">
    <source>
        <dbReference type="ARBA" id="ARBA00004401"/>
    </source>
</evidence>
<comment type="catalytic activity">
    <reaction evidence="1 7">
        <text>Cleavage of hydrophobic, N-terminal signal or leader sequences from secreted and periplasmic proteins.</text>
        <dbReference type="EC" id="3.4.21.89"/>
    </reaction>
</comment>
<dbReference type="EC" id="3.4.21.89" evidence="4 7"/>
<dbReference type="PRINTS" id="PR00727">
    <property type="entry name" value="LEADERPTASE"/>
</dbReference>
<evidence type="ECO:0000313" key="11">
    <source>
        <dbReference type="Proteomes" id="UP001142374"/>
    </source>
</evidence>
<dbReference type="Proteomes" id="UP001142374">
    <property type="component" value="Unassembled WGS sequence"/>
</dbReference>
<dbReference type="InterPro" id="IPR036286">
    <property type="entry name" value="LexA/Signal_pep-like_sf"/>
</dbReference>
<comment type="subcellular location">
    <subcellularLocation>
        <location evidence="2">Cell membrane</location>
        <topology evidence="2">Single-pass type II membrane protein</topology>
    </subcellularLocation>
    <subcellularLocation>
        <location evidence="7">Membrane</location>
        <topology evidence="7">Single-pass type II membrane protein</topology>
    </subcellularLocation>
</comment>
<sequence>MDTDVQLSERDRSPRPAEGAEQGSRSSRFPASPAAWAKAARAWLRGGGPLRRAGVLLTLCLVFLLLLSSYVVQPFLIPSGSMENTLRVGDRVLVNKLAYSFGGKPERGDVVVFDGTDSFLQDVPAENPAAALIRKGASSVGLMGPAATVYIKRVVGVGGDRITCCDARGRLQINGHPVDEGFLYPGDAPSRVPFDVVVPEGKLWVMGDHRGDSRDSRDHLGEPGGGMVPESRVVGRADWIGWPFGRMTELKRPDVYARVPEADASAGHMGRPAGRSGRPGG</sequence>
<dbReference type="PROSITE" id="PS00761">
    <property type="entry name" value="SPASE_I_3"/>
    <property type="match status" value="1"/>
</dbReference>
<dbReference type="AlphaFoldDB" id="A0A9X2LCR7"/>
<keyword evidence="7" id="KW-1133">Transmembrane helix</keyword>
<keyword evidence="7" id="KW-0472">Membrane</keyword>
<feature type="compositionally biased region" description="Basic and acidic residues" evidence="8">
    <location>
        <begin position="208"/>
        <end position="221"/>
    </location>
</feature>
<feature type="region of interest" description="Disordered" evidence="8">
    <location>
        <begin position="261"/>
        <end position="281"/>
    </location>
</feature>
<dbReference type="PANTHER" id="PTHR43390">
    <property type="entry name" value="SIGNAL PEPTIDASE I"/>
    <property type="match status" value="1"/>
</dbReference>
<feature type="active site" evidence="6">
    <location>
        <position position="152"/>
    </location>
</feature>
<name>A0A9X2LCR7_9ACTN</name>
<evidence type="ECO:0000256" key="6">
    <source>
        <dbReference type="PIRSR" id="PIRSR600223-1"/>
    </source>
</evidence>
<dbReference type="GO" id="GO:0004252">
    <property type="term" value="F:serine-type endopeptidase activity"/>
    <property type="evidence" value="ECO:0007669"/>
    <property type="project" value="InterPro"/>
</dbReference>
<dbReference type="GO" id="GO:0006465">
    <property type="term" value="P:signal peptide processing"/>
    <property type="evidence" value="ECO:0007669"/>
    <property type="project" value="InterPro"/>
</dbReference>
<evidence type="ECO:0000256" key="7">
    <source>
        <dbReference type="RuleBase" id="RU362042"/>
    </source>
</evidence>
<keyword evidence="11" id="KW-1185">Reference proteome</keyword>
<evidence type="ECO:0000256" key="1">
    <source>
        <dbReference type="ARBA" id="ARBA00000677"/>
    </source>
</evidence>
<comment type="caution">
    <text evidence="10">The sequence shown here is derived from an EMBL/GenBank/DDBJ whole genome shotgun (WGS) entry which is preliminary data.</text>
</comment>
<reference evidence="10" key="1">
    <citation type="submission" date="2022-06" db="EMBL/GenBank/DDBJ databases">
        <title>WGS of actinobacteria.</title>
        <authorList>
            <person name="Thawai C."/>
        </authorList>
    </citation>
    <scope>NUCLEOTIDE SEQUENCE</scope>
    <source>
        <strain evidence="10">AA8</strain>
    </source>
</reference>
<evidence type="ECO:0000313" key="10">
    <source>
        <dbReference type="EMBL" id="MCQ8768656.1"/>
    </source>
</evidence>
<feature type="region of interest" description="Disordered" evidence="8">
    <location>
        <begin position="1"/>
        <end position="31"/>
    </location>
</feature>
<evidence type="ECO:0000256" key="8">
    <source>
        <dbReference type="SAM" id="MobiDB-lite"/>
    </source>
</evidence>
<feature type="active site" evidence="6">
    <location>
        <position position="81"/>
    </location>
</feature>
<accession>A0A9X2LCR7</accession>
<dbReference type="NCBIfam" id="TIGR02227">
    <property type="entry name" value="sigpep_I_bact"/>
    <property type="match status" value="1"/>
</dbReference>
<dbReference type="InterPro" id="IPR019533">
    <property type="entry name" value="Peptidase_S26"/>
</dbReference>
<dbReference type="GO" id="GO:0005886">
    <property type="term" value="C:plasma membrane"/>
    <property type="evidence" value="ECO:0007669"/>
    <property type="project" value="UniProtKB-SubCell"/>
</dbReference>
<dbReference type="CDD" id="cd06530">
    <property type="entry name" value="S26_SPase_I"/>
    <property type="match status" value="1"/>
</dbReference>
<dbReference type="RefSeq" id="WP_168096160.1">
    <property type="nucleotide sequence ID" value="NZ_JAATER010000578.1"/>
</dbReference>
<keyword evidence="5 7" id="KW-0378">Hydrolase</keyword>
<feature type="region of interest" description="Disordered" evidence="8">
    <location>
        <begin position="208"/>
        <end position="229"/>
    </location>
</feature>
<feature type="compositionally biased region" description="Low complexity" evidence="8">
    <location>
        <begin position="270"/>
        <end position="281"/>
    </location>
</feature>
<evidence type="ECO:0000256" key="5">
    <source>
        <dbReference type="ARBA" id="ARBA00022801"/>
    </source>
</evidence>
<feature type="transmembrane region" description="Helical" evidence="7">
    <location>
        <begin position="53"/>
        <end position="72"/>
    </location>
</feature>
<gene>
    <name evidence="10" type="primary">lepB</name>
    <name evidence="10" type="ORF">NQU55_02500</name>
</gene>
<dbReference type="PANTHER" id="PTHR43390:SF1">
    <property type="entry name" value="CHLOROPLAST PROCESSING PEPTIDASE"/>
    <property type="match status" value="1"/>
</dbReference>
<keyword evidence="7" id="KW-0812">Transmembrane</keyword>
<evidence type="ECO:0000259" key="9">
    <source>
        <dbReference type="Pfam" id="PF10502"/>
    </source>
</evidence>
<protein>
    <recommendedName>
        <fullName evidence="4 7">Signal peptidase I</fullName>
        <ecNumber evidence="4 7">3.4.21.89</ecNumber>
    </recommendedName>
</protein>
<evidence type="ECO:0000256" key="4">
    <source>
        <dbReference type="ARBA" id="ARBA00013208"/>
    </source>
</evidence>
<keyword evidence="7" id="KW-0645">Protease</keyword>
<feature type="domain" description="Peptidase S26" evidence="9">
    <location>
        <begin position="53"/>
        <end position="242"/>
    </location>
</feature>
<dbReference type="SUPFAM" id="SSF51306">
    <property type="entry name" value="LexA/Signal peptidase"/>
    <property type="match status" value="1"/>
</dbReference>
<dbReference type="InterPro" id="IPR000223">
    <property type="entry name" value="Pept_S26A_signal_pept_1"/>
</dbReference>
<dbReference type="Pfam" id="PF10502">
    <property type="entry name" value="Peptidase_S26"/>
    <property type="match status" value="1"/>
</dbReference>
<dbReference type="InterPro" id="IPR019758">
    <property type="entry name" value="Pept_S26A_signal_pept_1_CS"/>
</dbReference>